<evidence type="ECO:0000313" key="5">
    <source>
        <dbReference type="Proteomes" id="UP001242480"/>
    </source>
</evidence>
<dbReference type="InterPro" id="IPR007419">
    <property type="entry name" value="BFD-like_2Fe2S-bd_dom"/>
</dbReference>
<organism evidence="4 5">
    <name type="scientific">Labrys wisconsinensis</name>
    <dbReference type="NCBI Taxonomy" id="425677"/>
    <lineage>
        <taxon>Bacteria</taxon>
        <taxon>Pseudomonadati</taxon>
        <taxon>Pseudomonadota</taxon>
        <taxon>Alphaproteobacteria</taxon>
        <taxon>Hyphomicrobiales</taxon>
        <taxon>Xanthobacteraceae</taxon>
        <taxon>Labrys</taxon>
    </lineage>
</organism>
<dbReference type="PANTHER" id="PTHR42949:SF3">
    <property type="entry name" value="ANAEROBIC GLYCEROL-3-PHOSPHATE DEHYDROGENASE SUBUNIT B"/>
    <property type="match status" value="1"/>
</dbReference>
<dbReference type="Gene3D" id="1.10.10.1100">
    <property type="entry name" value="BFD-like [2Fe-2S]-binding domain"/>
    <property type="match status" value="1"/>
</dbReference>
<protein>
    <submittedName>
        <fullName evidence="4">NADPH-dependent 2,4-dienoyl-CoA reductase/sulfur reductase-like enzyme</fullName>
    </submittedName>
</protein>
<dbReference type="PRINTS" id="PR00469">
    <property type="entry name" value="PNDRDTASEII"/>
</dbReference>
<feature type="domain" description="FAD/NAD(P)-binding" evidence="3">
    <location>
        <begin position="5"/>
        <end position="315"/>
    </location>
</feature>
<dbReference type="Pfam" id="PF04324">
    <property type="entry name" value="Fer2_BFD"/>
    <property type="match status" value="1"/>
</dbReference>
<dbReference type="InterPro" id="IPR023753">
    <property type="entry name" value="FAD/NAD-binding_dom"/>
</dbReference>
<feature type="domain" description="BFD-like [2Fe-2S]-binding" evidence="2">
    <location>
        <begin position="376"/>
        <end position="428"/>
    </location>
</feature>
<gene>
    <name evidence="4" type="ORF">QO011_006068</name>
</gene>
<keyword evidence="5" id="KW-1185">Reference proteome</keyword>
<dbReference type="PANTHER" id="PTHR42949">
    <property type="entry name" value="ANAEROBIC GLYCEROL-3-PHOSPHATE DEHYDROGENASE SUBUNIT B"/>
    <property type="match status" value="1"/>
</dbReference>
<dbReference type="PRINTS" id="PR00368">
    <property type="entry name" value="FADPNR"/>
</dbReference>
<dbReference type="CDD" id="cd19946">
    <property type="entry name" value="GlpA-like_Fer2_BFD-like"/>
    <property type="match status" value="1"/>
</dbReference>
<dbReference type="Pfam" id="PF07992">
    <property type="entry name" value="Pyr_redox_2"/>
    <property type="match status" value="1"/>
</dbReference>
<evidence type="ECO:0000313" key="4">
    <source>
        <dbReference type="EMBL" id="MDQ0473035.1"/>
    </source>
</evidence>
<evidence type="ECO:0000259" key="2">
    <source>
        <dbReference type="Pfam" id="PF04324"/>
    </source>
</evidence>
<evidence type="ECO:0000256" key="1">
    <source>
        <dbReference type="ARBA" id="ARBA00023002"/>
    </source>
</evidence>
<proteinExistence type="predicted"/>
<dbReference type="Proteomes" id="UP001242480">
    <property type="component" value="Unassembled WGS sequence"/>
</dbReference>
<keyword evidence="1" id="KW-0560">Oxidoreductase</keyword>
<dbReference type="RefSeq" id="WP_307280737.1">
    <property type="nucleotide sequence ID" value="NZ_JAUSVX010000014.1"/>
</dbReference>
<accession>A0ABU0JFH2</accession>
<dbReference type="PIRSF" id="PIRSF037495">
    <property type="entry name" value="Opine_OX_OoxA/HcnB"/>
    <property type="match status" value="1"/>
</dbReference>
<dbReference type="InterPro" id="IPR051691">
    <property type="entry name" value="Metab_Enz_Cyan_OpOx_G3PDH"/>
</dbReference>
<evidence type="ECO:0000259" key="3">
    <source>
        <dbReference type="Pfam" id="PF07992"/>
    </source>
</evidence>
<dbReference type="InterPro" id="IPR036188">
    <property type="entry name" value="FAD/NAD-bd_sf"/>
</dbReference>
<name>A0ABU0JFH2_9HYPH</name>
<comment type="caution">
    <text evidence="4">The sequence shown here is derived from an EMBL/GenBank/DDBJ whole genome shotgun (WGS) entry which is preliminary data.</text>
</comment>
<dbReference type="EMBL" id="JAUSVX010000014">
    <property type="protein sequence ID" value="MDQ0473035.1"/>
    <property type="molecule type" value="Genomic_DNA"/>
</dbReference>
<dbReference type="SUPFAM" id="SSF51905">
    <property type="entry name" value="FAD/NAD(P)-binding domain"/>
    <property type="match status" value="1"/>
</dbReference>
<dbReference type="InterPro" id="IPR041854">
    <property type="entry name" value="BFD-like_2Fe2S-bd_dom_sf"/>
</dbReference>
<dbReference type="InterPro" id="IPR017224">
    <property type="entry name" value="Opine_Oxase_asu/HCN_bsu"/>
</dbReference>
<sequence>MTSGEIVIVGAGPAGMRAAITLARAGRRPIVLDEAPSSGGQVYRRPPPAIRRDAGALYGFEGRRATELHRAFDVLKGDIDYRPGTLVWNATDTRLHLLAEGRSRTQSWGRIILAPGAMDRIVPLPGWTLPGVYTLGGAQVALKAQAVGIGARVVFFGTGPLLYLVACQYAKAGIDVRAVLDTAPGLASLEALPGLIRGGRTFLKGLHYVSWLRMRGVRIASGVRPVEIGAGADGAVSGFRFERPGGREAFVECDAIGFGFGLKSETQLADLLGLDFAFDHRQRQWLPVQDADGRGSVPGVYLAGDGARVRGADVAELAGERAALAVLADEGEGAHRSRMAALGARIARAEPFRRALDEIAFPFPVELAREVPGDVMVCRCEGIDAKTIRNVAAASGTVDINRLKAFTRLGMGRCQGRVCAPAATEILAAAAGVPVEAVGRLRGQAPIKPMPLSALAEASS</sequence>
<dbReference type="Gene3D" id="3.50.50.60">
    <property type="entry name" value="FAD/NAD(P)-binding domain"/>
    <property type="match status" value="2"/>
</dbReference>
<reference evidence="4 5" key="1">
    <citation type="submission" date="2023-07" db="EMBL/GenBank/DDBJ databases">
        <title>Genomic Encyclopedia of Type Strains, Phase IV (KMG-IV): sequencing the most valuable type-strain genomes for metagenomic binning, comparative biology and taxonomic classification.</title>
        <authorList>
            <person name="Goeker M."/>
        </authorList>
    </citation>
    <scope>NUCLEOTIDE SEQUENCE [LARGE SCALE GENOMIC DNA]</scope>
    <source>
        <strain evidence="4 5">DSM 19619</strain>
    </source>
</reference>